<sequence>MTQAGSLHRGRRYPSSVMRGVGVEVQNVQWPALTAMRSEHRAARVLACCRLWLHEVTVG</sequence>
<dbReference type="EMBL" id="SRLO01000355">
    <property type="protein sequence ID" value="TNN59503.1"/>
    <property type="molecule type" value="Genomic_DNA"/>
</dbReference>
<name>A0A4Z2H337_9TELE</name>
<accession>A0A4Z2H337</accession>
<comment type="caution">
    <text evidence="1">The sequence shown here is derived from an EMBL/GenBank/DDBJ whole genome shotgun (WGS) entry which is preliminary data.</text>
</comment>
<organism evidence="1 2">
    <name type="scientific">Liparis tanakae</name>
    <name type="common">Tanaka's snailfish</name>
    <dbReference type="NCBI Taxonomy" id="230148"/>
    <lineage>
        <taxon>Eukaryota</taxon>
        <taxon>Metazoa</taxon>
        <taxon>Chordata</taxon>
        <taxon>Craniata</taxon>
        <taxon>Vertebrata</taxon>
        <taxon>Euteleostomi</taxon>
        <taxon>Actinopterygii</taxon>
        <taxon>Neopterygii</taxon>
        <taxon>Teleostei</taxon>
        <taxon>Neoteleostei</taxon>
        <taxon>Acanthomorphata</taxon>
        <taxon>Eupercaria</taxon>
        <taxon>Perciformes</taxon>
        <taxon>Cottioidei</taxon>
        <taxon>Cottales</taxon>
        <taxon>Liparidae</taxon>
        <taxon>Liparis</taxon>
    </lineage>
</organism>
<gene>
    <name evidence="1" type="ORF">EYF80_030318</name>
</gene>
<protein>
    <submittedName>
        <fullName evidence="1">Uncharacterized protein</fullName>
    </submittedName>
</protein>
<proteinExistence type="predicted"/>
<dbReference type="Proteomes" id="UP000314294">
    <property type="component" value="Unassembled WGS sequence"/>
</dbReference>
<keyword evidence="2" id="KW-1185">Reference proteome</keyword>
<evidence type="ECO:0000313" key="2">
    <source>
        <dbReference type="Proteomes" id="UP000314294"/>
    </source>
</evidence>
<evidence type="ECO:0000313" key="1">
    <source>
        <dbReference type="EMBL" id="TNN59503.1"/>
    </source>
</evidence>
<dbReference type="AlphaFoldDB" id="A0A4Z2H337"/>
<reference evidence="1 2" key="1">
    <citation type="submission" date="2019-03" db="EMBL/GenBank/DDBJ databases">
        <title>First draft genome of Liparis tanakae, snailfish: a comprehensive survey of snailfish specific genes.</title>
        <authorList>
            <person name="Kim W."/>
            <person name="Song I."/>
            <person name="Jeong J.-H."/>
            <person name="Kim D."/>
            <person name="Kim S."/>
            <person name="Ryu S."/>
            <person name="Song J.Y."/>
            <person name="Lee S.K."/>
        </authorList>
    </citation>
    <scope>NUCLEOTIDE SEQUENCE [LARGE SCALE GENOMIC DNA]</scope>
    <source>
        <tissue evidence="1">Muscle</tissue>
    </source>
</reference>